<keyword evidence="5" id="KW-0505">Motor protein</keyword>
<feature type="region of interest" description="Disordered" evidence="6">
    <location>
        <begin position="782"/>
        <end position="809"/>
    </location>
</feature>
<evidence type="ECO:0000256" key="4">
    <source>
        <dbReference type="ARBA" id="ARBA00023212"/>
    </source>
</evidence>
<feature type="region of interest" description="Disordered" evidence="6">
    <location>
        <begin position="1116"/>
        <end position="1149"/>
    </location>
</feature>
<dbReference type="GO" id="GO:0003777">
    <property type="term" value="F:microtubule motor activity"/>
    <property type="evidence" value="ECO:0007669"/>
    <property type="project" value="InterPro"/>
</dbReference>
<dbReference type="Proteomes" id="UP000230750">
    <property type="component" value="Unassembled WGS sequence"/>
</dbReference>
<dbReference type="SMART" id="SM00129">
    <property type="entry name" value="KISc"/>
    <property type="match status" value="1"/>
</dbReference>
<dbReference type="PRINTS" id="PR00380">
    <property type="entry name" value="KINESINHEAVY"/>
</dbReference>
<feature type="compositionally biased region" description="Low complexity" evidence="6">
    <location>
        <begin position="1599"/>
        <end position="1613"/>
    </location>
</feature>
<feature type="compositionally biased region" description="Low complexity" evidence="6">
    <location>
        <begin position="626"/>
        <end position="639"/>
    </location>
</feature>
<dbReference type="GO" id="GO:0007018">
    <property type="term" value="P:microtubule-based movement"/>
    <property type="evidence" value="ECO:0007669"/>
    <property type="project" value="InterPro"/>
</dbReference>
<evidence type="ECO:0000256" key="5">
    <source>
        <dbReference type="PROSITE-ProRule" id="PRU00283"/>
    </source>
</evidence>
<feature type="region of interest" description="Disordered" evidence="6">
    <location>
        <begin position="823"/>
        <end position="846"/>
    </location>
</feature>
<feature type="compositionally biased region" description="Basic and acidic residues" evidence="6">
    <location>
        <begin position="782"/>
        <end position="793"/>
    </location>
</feature>
<keyword evidence="3 5" id="KW-0067">ATP-binding</keyword>
<comment type="subcellular location">
    <subcellularLocation>
        <location evidence="1">Cytoplasm</location>
        <location evidence="1">Cytoskeleton</location>
    </subcellularLocation>
</comment>
<evidence type="ECO:0000313" key="8">
    <source>
        <dbReference type="EMBL" id="PIK62738.1"/>
    </source>
</evidence>
<dbReference type="PANTHER" id="PTHR21608:SF7">
    <property type="entry name" value="KINESIN-LIKE PROTEIN CG14535"/>
    <property type="match status" value="1"/>
</dbReference>
<evidence type="ECO:0000256" key="6">
    <source>
        <dbReference type="SAM" id="MobiDB-lite"/>
    </source>
</evidence>
<feature type="domain" description="Kinesin motor" evidence="7">
    <location>
        <begin position="128"/>
        <end position="477"/>
    </location>
</feature>
<dbReference type="EMBL" id="MRZV01000006">
    <property type="protein sequence ID" value="PIK62738.1"/>
    <property type="molecule type" value="Genomic_DNA"/>
</dbReference>
<proteinExistence type="inferred from homology"/>
<feature type="region of interest" description="Disordered" evidence="6">
    <location>
        <begin position="553"/>
        <end position="752"/>
    </location>
</feature>
<feature type="compositionally biased region" description="Low complexity" evidence="6">
    <location>
        <begin position="484"/>
        <end position="494"/>
    </location>
</feature>
<dbReference type="OrthoDB" id="8862460at2759"/>
<comment type="caution">
    <text evidence="8">The sequence shown here is derived from an EMBL/GenBank/DDBJ whole genome shotgun (WGS) entry which is preliminary data.</text>
</comment>
<gene>
    <name evidence="8" type="ORF">BSL78_00317</name>
</gene>
<dbReference type="GO" id="GO:0005524">
    <property type="term" value="F:ATP binding"/>
    <property type="evidence" value="ECO:0007669"/>
    <property type="project" value="UniProtKB-UniRule"/>
</dbReference>
<evidence type="ECO:0000256" key="2">
    <source>
        <dbReference type="ARBA" id="ARBA00022741"/>
    </source>
</evidence>
<dbReference type="InterPro" id="IPR036961">
    <property type="entry name" value="Kinesin_motor_dom_sf"/>
</dbReference>
<keyword evidence="4" id="KW-0206">Cytoskeleton</keyword>
<dbReference type="STRING" id="307972.A0A2G8LR51"/>
<evidence type="ECO:0000256" key="3">
    <source>
        <dbReference type="ARBA" id="ARBA00022840"/>
    </source>
</evidence>
<feature type="compositionally biased region" description="Acidic residues" evidence="6">
    <location>
        <begin position="737"/>
        <end position="752"/>
    </location>
</feature>
<feature type="region of interest" description="Disordered" evidence="6">
    <location>
        <begin position="1408"/>
        <end position="1651"/>
    </location>
</feature>
<feature type="compositionally biased region" description="Polar residues" evidence="6">
    <location>
        <begin position="823"/>
        <end position="842"/>
    </location>
</feature>
<evidence type="ECO:0000313" key="9">
    <source>
        <dbReference type="Proteomes" id="UP000230750"/>
    </source>
</evidence>
<dbReference type="InterPro" id="IPR001752">
    <property type="entry name" value="Kinesin_motor_dom"/>
</dbReference>
<feature type="region of interest" description="Disordered" evidence="6">
    <location>
        <begin position="1276"/>
        <end position="1302"/>
    </location>
</feature>
<dbReference type="GO" id="GO:0008017">
    <property type="term" value="F:microtubule binding"/>
    <property type="evidence" value="ECO:0007669"/>
    <property type="project" value="InterPro"/>
</dbReference>
<keyword evidence="4" id="KW-0963">Cytoplasm</keyword>
<comment type="similarity">
    <text evidence="5">Belongs to the TRAFAC class myosin-kinesin ATPase superfamily. Kinesin family.</text>
</comment>
<feature type="region of interest" description="Disordered" evidence="6">
    <location>
        <begin position="1"/>
        <end position="52"/>
    </location>
</feature>
<accession>A0A2G8LR51</accession>
<dbReference type="PROSITE" id="PS50067">
    <property type="entry name" value="KINESIN_MOTOR_2"/>
    <property type="match status" value="1"/>
</dbReference>
<dbReference type="GO" id="GO:0005856">
    <property type="term" value="C:cytoskeleton"/>
    <property type="evidence" value="ECO:0007669"/>
    <property type="project" value="UniProtKB-SubCell"/>
</dbReference>
<evidence type="ECO:0000256" key="1">
    <source>
        <dbReference type="ARBA" id="ARBA00004245"/>
    </source>
</evidence>
<dbReference type="Pfam" id="PF00225">
    <property type="entry name" value="Kinesin"/>
    <property type="match status" value="1"/>
</dbReference>
<reference evidence="8 9" key="1">
    <citation type="journal article" date="2017" name="PLoS Biol.">
        <title>The sea cucumber genome provides insights into morphological evolution and visceral regeneration.</title>
        <authorList>
            <person name="Zhang X."/>
            <person name="Sun L."/>
            <person name="Yuan J."/>
            <person name="Sun Y."/>
            <person name="Gao Y."/>
            <person name="Zhang L."/>
            <person name="Li S."/>
            <person name="Dai H."/>
            <person name="Hamel J.F."/>
            <person name="Liu C."/>
            <person name="Yu Y."/>
            <person name="Liu S."/>
            <person name="Lin W."/>
            <person name="Guo K."/>
            <person name="Jin S."/>
            <person name="Xu P."/>
            <person name="Storey K.B."/>
            <person name="Huan P."/>
            <person name="Zhang T."/>
            <person name="Zhou Y."/>
            <person name="Zhang J."/>
            <person name="Lin C."/>
            <person name="Li X."/>
            <person name="Xing L."/>
            <person name="Huo D."/>
            <person name="Sun M."/>
            <person name="Wang L."/>
            <person name="Mercier A."/>
            <person name="Li F."/>
            <person name="Yang H."/>
            <person name="Xiang J."/>
        </authorList>
    </citation>
    <scope>NUCLEOTIDE SEQUENCE [LARGE SCALE GENOMIC DNA]</scope>
    <source>
        <strain evidence="8">Shaxun</strain>
        <tissue evidence="8">Muscle</tissue>
    </source>
</reference>
<protein>
    <submittedName>
        <fullName evidence="8">Putative kinesin-like protein KIF26B isoform X6</fullName>
    </submittedName>
</protein>
<feature type="binding site" evidence="5">
    <location>
        <begin position="223"/>
        <end position="230"/>
    </location>
    <ligand>
        <name>ATP</name>
        <dbReference type="ChEBI" id="CHEBI:30616"/>
    </ligand>
</feature>
<feature type="compositionally biased region" description="Low complexity" evidence="6">
    <location>
        <begin position="573"/>
        <end position="584"/>
    </location>
</feature>
<dbReference type="SUPFAM" id="SSF52540">
    <property type="entry name" value="P-loop containing nucleoside triphosphate hydrolases"/>
    <property type="match status" value="1"/>
</dbReference>
<feature type="compositionally biased region" description="Basic and acidic residues" evidence="6">
    <location>
        <begin position="705"/>
        <end position="736"/>
    </location>
</feature>
<sequence length="1651" mass="179911">MKSGYTAPAQPNKGSYMDIGMGRVPPVQQPTLGDRFGLPASGLSPASMGLGVRPNQTTAASFFARAAQKLNLSSKKKRKQEEPLPPPAPDPPPFPTNFSDIIRLTPPPPPPSLLKNVGRVKENPGVGKVKVMLKLVPSSNPNDSSSCVTVDTKKKQVTLFDPTALSGFVTPAGRRAGVAAPKMFAFDNIFEQDASQMEVCSNSVADIVSAVVNGADGCLFGYGHSHLGKTYTMIGGDESPQTLGAIPSAVAWLFKLINEKKERTSTRFSVRVSAVEVHGKQEHLRDLLIEQANGSNNGGDASPAALYLQEDPICGVQLLNQSELRAPTAEKAAFYLDAAIAARMNHGQKEEPEAGRYSHMLFTLHVYQYRIDKYGKGGVNGGRSRLHLIDLGSGDKSSSKVQNGSSLTFSALGNVILAVLNGQKHIPYRDSKLTRLLREAMGSLSCRTVMIAHVSSAIPFYSETLSTIQLASRIHRMRKKKSKYSGTSSSGGESSCEEGRMRRIRPAHRRTCPSPVPEGGVQVTNALNQSDPEYLSSSEQSCDTVIYVGPDGCPLSDRDLTDNEGPPDVLPALMNLNLSDSQSSDDNKHLGSGSDGENHPLFGGEGNNHISDNSENENENNDDLNEVNLKSNSKSNLSSGTDYTSPTLSNGGSSHCEDENKNRMDQADQESEPGKLCKPDVPVKPSKLKYPPLIKEKPTLPTKPLFREELPKETKKSSLLRSEKLKAAAKEKKSDCIPEEPSDLAEAEEEVDLPVNFGSNEDIEKVKQLVDCDEMENIQEMERERLSDPDKRASSNIDDLSVSEFGEEDDLTEALRTADADFSSQAASVSSVDNPITPTNEKPNLLDAIPLTPEERQFLSTTSMFSNPECLMKSFTSLDRISELLEKPVSELSEDEISLAFSEQETLSFISRASDELTTVTDTLTIDEMPLGSEAVCWFQQLAQRSMDNFSENISTSLNNTSVGGCMEEPFLLLGMEERKKMAGGHYVYSDDESEVVDAENYKMGPNFPDCFRLDNDTIDSVSLASNDLEAIKSMYVISNIHADNLSVDSDPMDDAELPPGLDLGGNLLTHEPAVMTYMTINNDDQVVMREKHMADDHPLHRLSCISDATDATFSTTSRPNSFISEKDDDTSHSSSLGRSNHSKSPQDSKINERIAAALHLQKLQAQILARAIAANYSPRMKGHPAQGQRLARAPCNQTQVSGNVSPVWQRMMPNEEPKREPLYDVTPAPSVSLCESTPTHSKTSICESTPTHSNSVCGSTPSHSSANTVICVEKSPKRPENTSLNSTPRASPFKKKNGSHRPLLGVSAALSRNMESSASQDEDELAEMWKDRKPDGACSEDMCDLVRPPVIGACSSPTFHVEVNPCYSQEFEYECKDRHHYQVHSPKRGLETVPEVENHIYASLEREIPERLKPEPNIPKPEPIVRNGKSNMSKLPLPNSMKTPSKLPAKKQYRSSGSKSDSETRKSSSRLPRTSKLPQSNRSSSKSSNSAVSKLTDKPPSSMQRTNSLRTHNKSMSKSAPSLTKSGTSSRFSSRDRQGSQLPVRGVNGNLPTGKRLTNVSDSSNDSGIASGENGHHRPAILSPYSKVTEPRIRRGASSGHGSDNSSSFSDHPPTVTRRLHGASGMSSGYESNRRDSYSEANGVRSRLIQ</sequence>
<feature type="compositionally biased region" description="Basic and acidic residues" evidence="6">
    <location>
        <begin position="655"/>
        <end position="678"/>
    </location>
</feature>
<feature type="compositionally biased region" description="Polar residues" evidence="6">
    <location>
        <begin position="640"/>
        <end position="653"/>
    </location>
</feature>
<name>A0A2G8LR51_STIJA</name>
<feature type="compositionally biased region" description="Basic residues" evidence="6">
    <location>
        <begin position="502"/>
        <end position="511"/>
    </location>
</feature>
<dbReference type="PANTHER" id="PTHR21608">
    <property type="entry name" value="KINESIN-LIKE PROTEIN CG14535"/>
    <property type="match status" value="1"/>
</dbReference>
<evidence type="ECO:0000259" key="7">
    <source>
        <dbReference type="PROSITE" id="PS50067"/>
    </source>
</evidence>
<dbReference type="InterPro" id="IPR027640">
    <property type="entry name" value="Kinesin-like_fam"/>
</dbReference>
<feature type="compositionally biased region" description="Pro residues" evidence="6">
    <location>
        <begin position="83"/>
        <end position="95"/>
    </location>
</feature>
<feature type="region of interest" description="Disordered" evidence="6">
    <location>
        <begin position="72"/>
        <end position="109"/>
    </location>
</feature>
<keyword evidence="2 5" id="KW-0547">Nucleotide-binding</keyword>
<dbReference type="Gene3D" id="3.40.850.10">
    <property type="entry name" value="Kinesin motor domain"/>
    <property type="match status" value="1"/>
</dbReference>
<feature type="compositionally biased region" description="Low complexity" evidence="6">
    <location>
        <begin position="1476"/>
        <end position="1495"/>
    </location>
</feature>
<feature type="compositionally biased region" description="Low complexity" evidence="6">
    <location>
        <begin position="1133"/>
        <end position="1144"/>
    </location>
</feature>
<feature type="compositionally biased region" description="Acidic residues" evidence="6">
    <location>
        <begin position="614"/>
        <end position="625"/>
    </location>
</feature>
<feature type="compositionally biased region" description="Polar residues" evidence="6">
    <location>
        <begin position="1557"/>
        <end position="1569"/>
    </location>
</feature>
<dbReference type="InterPro" id="IPR027417">
    <property type="entry name" value="P-loop_NTPase"/>
</dbReference>
<organism evidence="8 9">
    <name type="scientific">Stichopus japonicus</name>
    <name type="common">Sea cucumber</name>
    <dbReference type="NCBI Taxonomy" id="307972"/>
    <lineage>
        <taxon>Eukaryota</taxon>
        <taxon>Metazoa</taxon>
        <taxon>Echinodermata</taxon>
        <taxon>Eleutherozoa</taxon>
        <taxon>Echinozoa</taxon>
        <taxon>Holothuroidea</taxon>
        <taxon>Aspidochirotacea</taxon>
        <taxon>Aspidochirotida</taxon>
        <taxon>Stichopodidae</taxon>
        <taxon>Apostichopus</taxon>
    </lineage>
</organism>
<feature type="compositionally biased region" description="Polar residues" evidence="6">
    <location>
        <begin position="1500"/>
        <end position="1533"/>
    </location>
</feature>
<keyword evidence="9" id="KW-1185">Reference proteome</keyword>
<feature type="region of interest" description="Disordered" evidence="6">
    <location>
        <begin position="479"/>
        <end position="524"/>
    </location>
</feature>